<dbReference type="GO" id="GO:0000932">
    <property type="term" value="C:P-body"/>
    <property type="evidence" value="ECO:0007669"/>
    <property type="project" value="TreeGrafter"/>
</dbReference>
<protein>
    <submittedName>
        <fullName evidence="6">Uncharacterized protein</fullName>
    </submittedName>
</protein>
<evidence type="ECO:0000313" key="5">
    <source>
        <dbReference type="Proteomes" id="UP000887565"/>
    </source>
</evidence>
<keyword evidence="5" id="KW-1185">Reference proteome</keyword>
<dbReference type="PANTHER" id="PTHR15598">
    <property type="entry name" value="ENHANCER OF MRNA-DECAPPING PROTEIN 4"/>
    <property type="match status" value="1"/>
</dbReference>
<dbReference type="InterPro" id="IPR045152">
    <property type="entry name" value="EDC4-like"/>
</dbReference>
<accession>A0A915HK17</accession>
<dbReference type="Proteomes" id="UP000887565">
    <property type="component" value="Unplaced"/>
</dbReference>
<dbReference type="GO" id="GO:0031087">
    <property type="term" value="P:deadenylation-independent decapping of nuclear-transcribed mRNA"/>
    <property type="evidence" value="ECO:0007669"/>
    <property type="project" value="InterPro"/>
</dbReference>
<keyword evidence="3" id="KW-0853">WD repeat</keyword>
<evidence type="ECO:0000256" key="1">
    <source>
        <dbReference type="ARBA" id="ARBA00004496"/>
    </source>
</evidence>
<comment type="subcellular location">
    <subcellularLocation>
        <location evidence="1">Cytoplasm</location>
    </subcellularLocation>
</comment>
<proteinExistence type="predicted"/>
<reference evidence="6" key="1">
    <citation type="submission" date="2022-11" db="UniProtKB">
        <authorList>
            <consortium name="WormBaseParasite"/>
        </authorList>
    </citation>
    <scope>IDENTIFICATION</scope>
</reference>
<organism evidence="5 6">
    <name type="scientific">Romanomermis culicivorax</name>
    <name type="common">Nematode worm</name>
    <dbReference type="NCBI Taxonomy" id="13658"/>
    <lineage>
        <taxon>Eukaryota</taxon>
        <taxon>Metazoa</taxon>
        <taxon>Ecdysozoa</taxon>
        <taxon>Nematoda</taxon>
        <taxon>Enoplea</taxon>
        <taxon>Dorylaimia</taxon>
        <taxon>Mermithida</taxon>
        <taxon>Mermithoidea</taxon>
        <taxon>Mermithidae</taxon>
        <taxon>Romanomermis</taxon>
    </lineage>
</organism>
<evidence type="ECO:0000256" key="3">
    <source>
        <dbReference type="ARBA" id="ARBA00022574"/>
    </source>
</evidence>
<evidence type="ECO:0000256" key="4">
    <source>
        <dbReference type="ARBA" id="ARBA00022737"/>
    </source>
</evidence>
<dbReference type="AlphaFoldDB" id="A0A915HK17"/>
<evidence type="ECO:0000313" key="6">
    <source>
        <dbReference type="WBParaSite" id="nRc.2.0.1.t01681-RA"/>
    </source>
</evidence>
<keyword evidence="4" id="KW-0677">Repeat</keyword>
<dbReference type="PANTHER" id="PTHR15598:SF5">
    <property type="entry name" value="ENHANCER OF MRNA-DECAPPING PROTEIN 4"/>
    <property type="match status" value="1"/>
</dbReference>
<sequence length="169" mass="18851">MDQNDVLKKVAMLTYSLEHQMKLNEETIRDCKSTFQTFKGDAFQQSLDQSLRESVQRSVQSCFKEDVHGAIADGFNNLSSTIRRSFETELTNLIAIIDANLRDSIHKIVKSKPIVDALGQACGHAVAEQAQATYKHTFQSMIAPSFETASKAIFNQINEIFRGGTAECT</sequence>
<evidence type="ECO:0000256" key="2">
    <source>
        <dbReference type="ARBA" id="ARBA00022490"/>
    </source>
</evidence>
<dbReference type="WBParaSite" id="nRc.2.0.1.t01681-RA">
    <property type="protein sequence ID" value="nRc.2.0.1.t01681-RA"/>
    <property type="gene ID" value="nRc.2.0.1.g01681"/>
</dbReference>
<name>A0A915HK17_ROMCU</name>
<keyword evidence="2" id="KW-0963">Cytoplasm</keyword>